<proteinExistence type="predicted"/>
<sequence>MFHAKDNKQGYIFDPFEYLGPKRLSELKNSWAEIFRSEILPALPVESLRKYYHDKNGRPSKEMYSMLGLMILQQMHDLTDEKAVGDFMFDTRWRYALDVPGDSDREAYVSLKSLWSIRKHLTEDGLYVEMFEQVTKKLAEVFKVDFDKQRLDSVHIQSNMRHLGRIALFSRTIKKFLLNLKRQHRTHYDQLGSARFKSYVNKNEEMLFSAVKPSETVKTLSLLAEDTHFLLRQFSSNEKVKSMSSFQLLSRLFKDQCTSVDDLENKGKKIITAKPNHEVPSDSLQNPSDEDAGYSGHKGQGYQVQVMETYSGNTDKKQLSLITHIEVESADKHDANALLPALRNTDKRDMSPKELLADSLYGSDDNVTKAKQDYQTDVLAPLMGAKSKGFDLEQFTLDSNNKITLCPQGNKPGSVKKPKDRFIAKFSRSDCSSCPQLANCPVTKYKKAYTYYYDQKMISISKRRQNEDTASFRNVYRYRAGIEATMSQFDRLTGVKHLRVRGLKAVSCAATLKALGLNILRSARFIYDQKVAFAA</sequence>
<evidence type="ECO:0000259" key="2">
    <source>
        <dbReference type="Pfam" id="PF05598"/>
    </source>
</evidence>
<evidence type="ECO:0008006" key="6">
    <source>
        <dbReference type="Google" id="ProtNLM"/>
    </source>
</evidence>
<feature type="domain" description="Transposase InsH N-terminal" evidence="2">
    <location>
        <begin position="46"/>
        <end position="99"/>
    </location>
</feature>
<dbReference type="Proteomes" id="UP000286801">
    <property type="component" value="Unassembled WGS sequence"/>
</dbReference>
<dbReference type="PANTHER" id="PTHR33408">
    <property type="entry name" value="TRANSPOSASE"/>
    <property type="match status" value="1"/>
</dbReference>
<dbReference type="InterPro" id="IPR025668">
    <property type="entry name" value="Tnp_DDE_dom"/>
</dbReference>
<dbReference type="Pfam" id="PF13751">
    <property type="entry name" value="DDE_Tnp_1_6"/>
    <property type="match status" value="1"/>
</dbReference>
<dbReference type="InterPro" id="IPR008490">
    <property type="entry name" value="Transposase_InsH_N"/>
</dbReference>
<dbReference type="AlphaFoldDB" id="A0A432GCS1"/>
<feature type="region of interest" description="Disordered" evidence="1">
    <location>
        <begin position="271"/>
        <end position="297"/>
    </location>
</feature>
<protein>
    <recommendedName>
        <fullName evidence="6">IS1182 family transposase</fullName>
    </recommendedName>
</protein>
<organism evidence="4 5">
    <name type="scientific">SAR324 cluster bacterium</name>
    <dbReference type="NCBI Taxonomy" id="2024889"/>
    <lineage>
        <taxon>Bacteria</taxon>
        <taxon>Deltaproteobacteria</taxon>
        <taxon>SAR324 cluster</taxon>
    </lineage>
</organism>
<feature type="domain" description="Transposase DDE" evidence="3">
    <location>
        <begin position="406"/>
        <end position="521"/>
    </location>
</feature>
<evidence type="ECO:0000313" key="4">
    <source>
        <dbReference type="EMBL" id="RTZ81325.1"/>
    </source>
</evidence>
<evidence type="ECO:0000259" key="3">
    <source>
        <dbReference type="Pfam" id="PF13751"/>
    </source>
</evidence>
<accession>A0A432GCS1</accession>
<evidence type="ECO:0000256" key="1">
    <source>
        <dbReference type="SAM" id="MobiDB-lite"/>
    </source>
</evidence>
<evidence type="ECO:0000313" key="5">
    <source>
        <dbReference type="Proteomes" id="UP000286801"/>
    </source>
</evidence>
<dbReference type="Pfam" id="PF05598">
    <property type="entry name" value="DUF772"/>
    <property type="match status" value="1"/>
</dbReference>
<reference evidence="4 5" key="1">
    <citation type="submission" date="2018-06" db="EMBL/GenBank/DDBJ databases">
        <title>Combined omics and stable isotope probing to characterize newly discovered Mariana Back-Arc vent microbial communities.</title>
        <authorList>
            <person name="Trembath-Reichert E."/>
            <person name="Huber J.A."/>
        </authorList>
    </citation>
    <scope>NUCLEOTIDE SEQUENCE [LARGE SCALE GENOMIC DNA]</scope>
    <source>
        <strain evidence="4">MAG 63_1</strain>
    </source>
</reference>
<name>A0A432GCS1_9DELT</name>
<comment type="caution">
    <text evidence="4">The sequence shown here is derived from an EMBL/GenBank/DDBJ whole genome shotgun (WGS) entry which is preliminary data.</text>
</comment>
<gene>
    <name evidence="4" type="ORF">DSY97_01300</name>
</gene>
<dbReference type="PANTHER" id="PTHR33408:SF2">
    <property type="entry name" value="TRANSPOSASE DDE DOMAIN-CONTAINING PROTEIN"/>
    <property type="match status" value="1"/>
</dbReference>
<dbReference type="EMBL" id="QNZL01000037">
    <property type="protein sequence ID" value="RTZ81325.1"/>
    <property type="molecule type" value="Genomic_DNA"/>
</dbReference>